<evidence type="ECO:0000313" key="3">
    <source>
        <dbReference type="Proteomes" id="UP000835052"/>
    </source>
</evidence>
<evidence type="ECO:0000259" key="1">
    <source>
        <dbReference type="PROSITE" id="PS50211"/>
    </source>
</evidence>
<dbReference type="InterPro" id="IPR051942">
    <property type="entry name" value="DENN_domain_containing_2"/>
</dbReference>
<dbReference type="AlphaFoldDB" id="A0A8S1HJE3"/>
<dbReference type="PANTHER" id="PTHR15288">
    <property type="entry name" value="DENN DOMAIN-CONTAINING PROTEIN 2"/>
    <property type="match status" value="1"/>
</dbReference>
<dbReference type="Gene3D" id="3.40.50.11500">
    <property type="match status" value="1"/>
</dbReference>
<dbReference type="InterPro" id="IPR001194">
    <property type="entry name" value="cDENN_dom"/>
</dbReference>
<dbReference type="Proteomes" id="UP000835052">
    <property type="component" value="Unassembled WGS sequence"/>
</dbReference>
<dbReference type="OrthoDB" id="10266080at2759"/>
<comment type="caution">
    <text evidence="2">The sequence shown here is derived from an EMBL/GenBank/DDBJ whole genome shotgun (WGS) entry which is preliminary data.</text>
</comment>
<organism evidence="2 3">
    <name type="scientific">Caenorhabditis auriculariae</name>
    <dbReference type="NCBI Taxonomy" id="2777116"/>
    <lineage>
        <taxon>Eukaryota</taxon>
        <taxon>Metazoa</taxon>
        <taxon>Ecdysozoa</taxon>
        <taxon>Nematoda</taxon>
        <taxon>Chromadorea</taxon>
        <taxon>Rhabditida</taxon>
        <taxon>Rhabditina</taxon>
        <taxon>Rhabditomorpha</taxon>
        <taxon>Rhabditoidea</taxon>
        <taxon>Rhabditidae</taxon>
        <taxon>Peloderinae</taxon>
        <taxon>Caenorhabditis</taxon>
    </lineage>
</organism>
<dbReference type="EMBL" id="CAJGYM010000034">
    <property type="protein sequence ID" value="CAD6193350.1"/>
    <property type="molecule type" value="Genomic_DNA"/>
</dbReference>
<evidence type="ECO:0000313" key="2">
    <source>
        <dbReference type="EMBL" id="CAD6193350.1"/>
    </source>
</evidence>
<dbReference type="InterPro" id="IPR043153">
    <property type="entry name" value="DENN_C"/>
</dbReference>
<sequence>MIGLYTTKRPRARQIEQQMCRCAHVRLTSAPVRRRMQDIGSEDDSIRAMPLERRPALRRTNVRRTRKIAEKTNNEDFDEDETNCRTLERRVTRARQVRRTTLEENKAQIAALRGKRLFESALIVNIREEFIDGKRTTTPVVNFSFPEEHDDSVPPDMIFPDFSRVSQYTKSQWVEDENYMVSLTDKFGQRKNAYCIKYLPIYNEEESCSRFFYLDLVAHSLKYASSDVNSLQKFLESIYMQQYPERPGSCLMIVEKEKVGRAESARNSESRRLHRKKLALLMLYEEYTVCVIAALLAEQRVLITGHSVLLTSKAVQVFESLMRPLVWPHTFVPIIPDNLTDLCHNPTPYLMGILRSNLASIREIISELTREDFLFRQDFVLFDVDTGLMIPQPSPFLEKQDMNQWRTANALNFCEKVGMHKKLSAALIKALREALNENDKASADFQIDCAMQSWYAALFGHYRVCGCHKEWNDTTKKCLITNAASKAASSYLKYFTETIIFHEWIKEKIAEAKLTPSLSQANEDDTTKMENLWLAAVRSTNPVSPFSRMVNKMTTALHLSSRRQF</sequence>
<feature type="domain" description="UDENN" evidence="1">
    <location>
        <begin position="120"/>
        <end position="515"/>
    </location>
</feature>
<gene>
    <name evidence="2" type="ORF">CAUJ_LOCUS9269</name>
</gene>
<keyword evidence="3" id="KW-1185">Reference proteome</keyword>
<dbReference type="InterPro" id="IPR037516">
    <property type="entry name" value="Tripartite_DENN"/>
</dbReference>
<reference evidence="2" key="1">
    <citation type="submission" date="2020-10" db="EMBL/GenBank/DDBJ databases">
        <authorList>
            <person name="Kikuchi T."/>
        </authorList>
    </citation>
    <scope>NUCLEOTIDE SEQUENCE</scope>
    <source>
        <strain evidence="2">NKZ352</strain>
    </source>
</reference>
<dbReference type="Pfam" id="PF02141">
    <property type="entry name" value="DENN"/>
    <property type="match status" value="1"/>
</dbReference>
<accession>A0A8S1HJE3</accession>
<name>A0A8S1HJE3_9PELO</name>
<dbReference type="PROSITE" id="PS50211">
    <property type="entry name" value="DENN"/>
    <property type="match status" value="1"/>
</dbReference>
<dbReference type="Gene3D" id="3.30.450.200">
    <property type="match status" value="1"/>
</dbReference>
<protein>
    <recommendedName>
        <fullName evidence="1">UDENN domain-containing protein</fullName>
    </recommendedName>
</protein>
<dbReference type="PANTHER" id="PTHR15288:SF0">
    <property type="entry name" value="UDENN DOMAIN-CONTAINING PROTEIN"/>
    <property type="match status" value="1"/>
</dbReference>
<dbReference type="SMART" id="SM00799">
    <property type="entry name" value="DENN"/>
    <property type="match status" value="1"/>
</dbReference>
<proteinExistence type="predicted"/>